<evidence type="ECO:0000313" key="1">
    <source>
        <dbReference type="EMBL" id="QVT78394.1"/>
    </source>
</evidence>
<sequence length="433" mass="44725">MPASPVRPATPGVTPDVTCADAGCAGFTASRRRVLGGLALGGLTTITGSTVVTMSGAPALAAEADDDSVLVVLSLRGASDGLSLVVPHGDPAYYAARPRIAVPSDRLVAKDGFFGLHPSFTPLLPMWEARELAAVHATGLPVANRSHFAAMEELEDAAPGSPERSGWLNRLLGESGESRAVEGVAVGGGAAPTSLFGEEPILSYPTLAGATLAGDKPSDSRRTRRTALERMWASDGSRMGRAVQGAMSAIEDLRVGAAQANNAASYPRSDLGSALATVAQTLRGDLGTRLVTVDHGSWDMHSNLGTLAGGRLVGMADTLAASLAAFFDDLGSVRDRVTVVTISEFGRRVAENANLGLDHGWGNAMLVAGAGVSGGRYHGRWPGLQNTTDADLTVTTDYRSVLAEIVAARFPGASLPQVFPGFTRERVGVMTGQ</sequence>
<dbReference type="PANTHER" id="PTHR43737:SF1">
    <property type="entry name" value="DUF1501 DOMAIN-CONTAINING PROTEIN"/>
    <property type="match status" value="1"/>
</dbReference>
<proteinExistence type="predicted"/>
<dbReference type="RefSeq" id="WP_214057980.1">
    <property type="nucleotide sequence ID" value="NZ_BAAAHS010000194.1"/>
</dbReference>
<dbReference type="Proteomes" id="UP000679307">
    <property type="component" value="Chromosome"/>
</dbReference>
<dbReference type="PANTHER" id="PTHR43737">
    <property type="entry name" value="BLL7424 PROTEIN"/>
    <property type="match status" value="1"/>
</dbReference>
<name>A0ABX8EDP5_9ACTN</name>
<reference evidence="1 2" key="1">
    <citation type="submission" date="2021-05" db="EMBL/GenBank/DDBJ databases">
        <title>Complete genome of Nocardioides aquaticus KCTC 9944T isolated from meromictic and hypersaline Ekho Lake, Antarctica.</title>
        <authorList>
            <person name="Hwang K."/>
            <person name="Kim K.M."/>
            <person name="Choe H."/>
        </authorList>
    </citation>
    <scope>NUCLEOTIDE SEQUENCE [LARGE SCALE GENOMIC DNA]</scope>
    <source>
        <strain evidence="1 2">KCTC 9944</strain>
    </source>
</reference>
<evidence type="ECO:0008006" key="3">
    <source>
        <dbReference type="Google" id="ProtNLM"/>
    </source>
</evidence>
<gene>
    <name evidence="1" type="ORF">ENKNEFLB_00771</name>
</gene>
<evidence type="ECO:0000313" key="2">
    <source>
        <dbReference type="Proteomes" id="UP000679307"/>
    </source>
</evidence>
<protein>
    <recommendedName>
        <fullName evidence="3">DUF1501 domain-containing protein</fullName>
    </recommendedName>
</protein>
<dbReference type="InterPro" id="IPR010869">
    <property type="entry name" value="DUF1501"/>
</dbReference>
<dbReference type="Pfam" id="PF07394">
    <property type="entry name" value="DUF1501"/>
    <property type="match status" value="1"/>
</dbReference>
<keyword evidence="2" id="KW-1185">Reference proteome</keyword>
<organism evidence="1 2">
    <name type="scientific">Nocardioides aquaticus</name>
    <dbReference type="NCBI Taxonomy" id="160826"/>
    <lineage>
        <taxon>Bacteria</taxon>
        <taxon>Bacillati</taxon>
        <taxon>Actinomycetota</taxon>
        <taxon>Actinomycetes</taxon>
        <taxon>Propionibacteriales</taxon>
        <taxon>Nocardioidaceae</taxon>
        <taxon>Nocardioides</taxon>
    </lineage>
</organism>
<accession>A0ABX8EDP5</accession>
<dbReference type="PROSITE" id="PS51318">
    <property type="entry name" value="TAT"/>
    <property type="match status" value="1"/>
</dbReference>
<dbReference type="EMBL" id="CP075371">
    <property type="protein sequence ID" value="QVT78394.1"/>
    <property type="molecule type" value="Genomic_DNA"/>
</dbReference>
<dbReference type="InterPro" id="IPR006311">
    <property type="entry name" value="TAT_signal"/>
</dbReference>